<feature type="domain" description="Thioredoxin" evidence="3">
    <location>
        <begin position="142"/>
        <end position="223"/>
    </location>
</feature>
<dbReference type="Gene3D" id="3.40.30.10">
    <property type="entry name" value="Glutaredoxin"/>
    <property type="match status" value="1"/>
</dbReference>
<reference evidence="4" key="1">
    <citation type="journal article" date="2023" name="G3 (Bethesda)">
        <title>A reference genome for the long-term kleptoplast-retaining sea slug Elysia crispata morphotype clarki.</title>
        <authorList>
            <person name="Eastman K.E."/>
            <person name="Pendleton A.L."/>
            <person name="Shaikh M.A."/>
            <person name="Suttiyut T."/>
            <person name="Ogas R."/>
            <person name="Tomko P."/>
            <person name="Gavelis G."/>
            <person name="Widhalm J.R."/>
            <person name="Wisecaver J.H."/>
        </authorList>
    </citation>
    <scope>NUCLEOTIDE SEQUENCE</scope>
    <source>
        <strain evidence="4">ECLA1</strain>
    </source>
</reference>
<dbReference type="PANTHER" id="PTHR19991">
    <property type="entry name" value="L 2 01289"/>
    <property type="match status" value="1"/>
</dbReference>
<keyword evidence="1" id="KW-1133">Transmembrane helix</keyword>
<dbReference type="InterPro" id="IPR013766">
    <property type="entry name" value="Thioredoxin_domain"/>
</dbReference>
<dbReference type="AlphaFoldDB" id="A0AAE0Z9F1"/>
<protein>
    <recommendedName>
        <fullName evidence="3">Thioredoxin domain-containing protein</fullName>
    </recommendedName>
</protein>
<organism evidence="4 5">
    <name type="scientific">Elysia crispata</name>
    <name type="common">lettuce slug</name>
    <dbReference type="NCBI Taxonomy" id="231223"/>
    <lineage>
        <taxon>Eukaryota</taxon>
        <taxon>Metazoa</taxon>
        <taxon>Spiralia</taxon>
        <taxon>Lophotrochozoa</taxon>
        <taxon>Mollusca</taxon>
        <taxon>Gastropoda</taxon>
        <taxon>Heterobranchia</taxon>
        <taxon>Euthyneura</taxon>
        <taxon>Panpulmonata</taxon>
        <taxon>Sacoglossa</taxon>
        <taxon>Placobranchoidea</taxon>
        <taxon>Plakobranchidae</taxon>
        <taxon>Elysia</taxon>
    </lineage>
</organism>
<sequence length="313" mass="34889">MKVNFGRQIVILLLVAIVSQLCCTSAEEETNEKLVEIDLDSWQEAHAEGRKLLLLLYKTDGCDLCAQALEEFTTILGQPEIPSDVELGKSEDHAVLALLATAKLPAIIFLRDKSYVMYDGEIEVESMLHWIPLAAEMAVKSLGDESFEHLTQASTGATTGDWLVGFSGPTCRDVTSMLDTVGVRFKGKVNVAEVNMAESPGLVQRFQIKQCPHFIYFRQGKMYRYDLPTLDTASLRSFLEGFYKNAKAENVPIPKSQFDHITEGVADFLKEQMKGENRNLVLAGVFGLAISFMIVIFLCCRSILEPPPKQKEE</sequence>
<keyword evidence="1" id="KW-0812">Transmembrane</keyword>
<name>A0AAE0Z9F1_9GAST</name>
<proteinExistence type="predicted"/>
<evidence type="ECO:0000313" key="4">
    <source>
        <dbReference type="EMBL" id="KAK3764456.1"/>
    </source>
</evidence>
<keyword evidence="2" id="KW-0732">Signal</keyword>
<dbReference type="InterPro" id="IPR036249">
    <property type="entry name" value="Thioredoxin-like_sf"/>
</dbReference>
<keyword evidence="1" id="KW-0472">Membrane</keyword>
<keyword evidence="5" id="KW-1185">Reference proteome</keyword>
<evidence type="ECO:0000313" key="5">
    <source>
        <dbReference type="Proteomes" id="UP001283361"/>
    </source>
</evidence>
<dbReference type="EMBL" id="JAWDGP010004438">
    <property type="protein sequence ID" value="KAK3764456.1"/>
    <property type="molecule type" value="Genomic_DNA"/>
</dbReference>
<evidence type="ECO:0000256" key="2">
    <source>
        <dbReference type="SAM" id="SignalP"/>
    </source>
</evidence>
<dbReference type="SUPFAM" id="SSF52833">
    <property type="entry name" value="Thioredoxin-like"/>
    <property type="match status" value="2"/>
</dbReference>
<dbReference type="PANTHER" id="PTHR19991:SF2">
    <property type="entry name" value="GH08893P"/>
    <property type="match status" value="1"/>
</dbReference>
<feature type="chain" id="PRO_5042178459" description="Thioredoxin domain-containing protein" evidence="2">
    <location>
        <begin position="27"/>
        <end position="313"/>
    </location>
</feature>
<dbReference type="Pfam" id="PF00085">
    <property type="entry name" value="Thioredoxin"/>
    <property type="match status" value="1"/>
</dbReference>
<feature type="signal peptide" evidence="2">
    <location>
        <begin position="1"/>
        <end position="26"/>
    </location>
</feature>
<gene>
    <name evidence="4" type="ORF">RRG08_020364</name>
</gene>
<evidence type="ECO:0000259" key="3">
    <source>
        <dbReference type="Pfam" id="PF00085"/>
    </source>
</evidence>
<feature type="transmembrane region" description="Helical" evidence="1">
    <location>
        <begin position="280"/>
        <end position="304"/>
    </location>
</feature>
<evidence type="ECO:0000256" key="1">
    <source>
        <dbReference type="SAM" id="Phobius"/>
    </source>
</evidence>
<dbReference type="Proteomes" id="UP001283361">
    <property type="component" value="Unassembled WGS sequence"/>
</dbReference>
<accession>A0AAE0Z9F1</accession>
<comment type="caution">
    <text evidence="4">The sequence shown here is derived from an EMBL/GenBank/DDBJ whole genome shotgun (WGS) entry which is preliminary data.</text>
</comment>